<sequence length="373" mass="40831">MTQALQRGDIEEYVAAFRDQIPSHDGSIPGRPGVKSTFLPADAAANQDLSRAVHLARRGDLTPARALAAPHAYALIEYQDVGQGRARDYLILREQPDAAAADGGLCRRNWGMYVFAKVGPRGGPSYGTPLSIHVPHPLFDMNTPELGVRAFVETNADSFFIAGAHRHNTAAARAPATWADAASSDMAHNEHSLFLRLAEEVTRPAAFRRFRGGPPRTATVVQIHGFGNSDMEDGRWTYNAKRAYPQIVLSNGDAALQGRRVAMLDRLSLEFWKLAPTGAGGQQRMTTGVYNGWEFGDLAATGNVVGRRLRARGDGAAFIHVETDPSIRVTKGWASVRHLDVQAERAEKYRRFGRTLRLVLAEEGPAQFIVQKL</sequence>
<keyword evidence="2" id="KW-1185">Reference proteome</keyword>
<gene>
    <name evidence="1" type="ORF">ISF_09271</name>
</gene>
<evidence type="ECO:0000313" key="1">
    <source>
        <dbReference type="EMBL" id="OAA52888.1"/>
    </source>
</evidence>
<dbReference type="OrthoDB" id="4861772at2759"/>
<dbReference type="Proteomes" id="UP000076744">
    <property type="component" value="Unassembled WGS sequence"/>
</dbReference>
<protein>
    <submittedName>
        <fullName evidence="1">Uncharacterized protein</fullName>
    </submittedName>
</protein>
<organism evidence="1 2">
    <name type="scientific">Cordyceps fumosorosea (strain ARSEF 2679)</name>
    <name type="common">Isaria fumosorosea</name>
    <dbReference type="NCBI Taxonomy" id="1081104"/>
    <lineage>
        <taxon>Eukaryota</taxon>
        <taxon>Fungi</taxon>
        <taxon>Dikarya</taxon>
        <taxon>Ascomycota</taxon>
        <taxon>Pezizomycotina</taxon>
        <taxon>Sordariomycetes</taxon>
        <taxon>Hypocreomycetidae</taxon>
        <taxon>Hypocreales</taxon>
        <taxon>Cordycipitaceae</taxon>
        <taxon>Cordyceps</taxon>
    </lineage>
</organism>
<comment type="caution">
    <text evidence="1">The sequence shown here is derived from an EMBL/GenBank/DDBJ whole genome shotgun (WGS) entry which is preliminary data.</text>
</comment>
<accession>A0A162K3N2</accession>
<reference evidence="1 2" key="1">
    <citation type="journal article" date="2016" name="Genome Biol. Evol.">
        <title>Divergent and convergent evolution of fungal pathogenicity.</title>
        <authorList>
            <person name="Shang Y."/>
            <person name="Xiao G."/>
            <person name="Zheng P."/>
            <person name="Cen K."/>
            <person name="Zhan S."/>
            <person name="Wang C."/>
        </authorList>
    </citation>
    <scope>NUCLEOTIDE SEQUENCE [LARGE SCALE GENOMIC DNA]</scope>
    <source>
        <strain evidence="1 2">ARSEF 2679</strain>
    </source>
</reference>
<dbReference type="RefSeq" id="XP_018699977.1">
    <property type="nucleotide sequence ID" value="XM_018852874.1"/>
</dbReference>
<dbReference type="EMBL" id="AZHB01000044">
    <property type="protein sequence ID" value="OAA52888.1"/>
    <property type="molecule type" value="Genomic_DNA"/>
</dbReference>
<dbReference type="GeneID" id="30025563"/>
<proteinExistence type="predicted"/>
<name>A0A162K3N2_CORFA</name>
<dbReference type="AlphaFoldDB" id="A0A162K3N2"/>
<evidence type="ECO:0000313" key="2">
    <source>
        <dbReference type="Proteomes" id="UP000076744"/>
    </source>
</evidence>